<organism evidence="1 2">
    <name type="scientific">Pantoea coffeiphila</name>
    <dbReference type="NCBI Taxonomy" id="1465635"/>
    <lineage>
        <taxon>Bacteria</taxon>
        <taxon>Pseudomonadati</taxon>
        <taxon>Pseudomonadota</taxon>
        <taxon>Gammaproteobacteria</taxon>
        <taxon>Enterobacterales</taxon>
        <taxon>Erwiniaceae</taxon>
        <taxon>Pantoea</taxon>
    </lineage>
</organism>
<name>A0A2S9IHS6_9GAMM</name>
<protein>
    <recommendedName>
        <fullName evidence="3">Lysine-N-methylase</fullName>
    </recommendedName>
</protein>
<dbReference type="RefSeq" id="WP_105590937.1">
    <property type="nucleotide sequence ID" value="NZ_PDET01000001.1"/>
</dbReference>
<dbReference type="OrthoDB" id="86584at2"/>
<dbReference type="Proteomes" id="UP000239181">
    <property type="component" value="Unassembled WGS sequence"/>
</dbReference>
<keyword evidence="2" id="KW-1185">Reference proteome</keyword>
<proteinExistence type="predicted"/>
<accession>A0A2S9IHS6</accession>
<dbReference type="EMBL" id="PDET01000001">
    <property type="protein sequence ID" value="PRD17338.1"/>
    <property type="molecule type" value="Genomic_DNA"/>
</dbReference>
<evidence type="ECO:0000313" key="2">
    <source>
        <dbReference type="Proteomes" id="UP000239181"/>
    </source>
</evidence>
<evidence type="ECO:0000313" key="1">
    <source>
        <dbReference type="EMBL" id="PRD17338.1"/>
    </source>
</evidence>
<reference evidence="1 2" key="1">
    <citation type="submission" date="2017-10" db="EMBL/GenBank/DDBJ databases">
        <title>Draft genome of two endophytic bacteria isolated from 'guarana' Paullinia cupana (Mart.) Ducke.</title>
        <authorList>
            <person name="Siqueira K.A."/>
            <person name="Liotti R.G."/>
            <person name="Mendes T.A."/>
            <person name="Soares M.A."/>
        </authorList>
    </citation>
    <scope>NUCLEOTIDE SEQUENCE [LARGE SCALE GENOMIC DNA]</scope>
    <source>
        <strain evidence="1 2">342</strain>
    </source>
</reference>
<dbReference type="AlphaFoldDB" id="A0A2S9IHS6"/>
<comment type="caution">
    <text evidence="1">The sequence shown here is derived from an EMBL/GenBank/DDBJ whole genome shotgun (WGS) entry which is preliminary data.</text>
</comment>
<gene>
    <name evidence="1" type="ORF">CQW29_01510</name>
</gene>
<evidence type="ECO:0008006" key="3">
    <source>
        <dbReference type="Google" id="ProtNLM"/>
    </source>
</evidence>
<sequence>MNSTESYTPEYVLRLRQFAVACDCPGCQQQPWQITRRWQDEIRHSARPGCDRAAEEILCREDAFVLHSEMSVQPEAAALDPRQQAMNQAAINLAIASDAPPELILYALGVLIGKSPQLAEPQQISAFGDELVMLMQQGAMAEAFAQLPPVDTYKLAELQALSRRDLDASLDPLTGMTLVLKLNEINVMTPRYLQEMLSDLESDSELAAFMQSRRSVFINVLLYAFYHHVFPGADERAWEQEFNRLCQHFFSLKMLCGLFIQGYLVLDDETIAALFAAWHRSEDVRGGDNPLLAGISLLR</sequence>